<dbReference type="RefSeq" id="WP_345917772.1">
    <property type="nucleotide sequence ID" value="NZ_JBDIVE010000001.1"/>
</dbReference>
<evidence type="ECO:0000256" key="5">
    <source>
        <dbReference type="ARBA" id="ARBA00023237"/>
    </source>
</evidence>
<keyword evidence="5" id="KW-0998">Cell outer membrane</keyword>
<dbReference type="Pfam" id="PF13627">
    <property type="entry name" value="LptM_cons"/>
    <property type="match status" value="1"/>
</dbReference>
<keyword evidence="2" id="KW-0732">Signal</keyword>
<evidence type="ECO:0000256" key="3">
    <source>
        <dbReference type="ARBA" id="ARBA00023136"/>
    </source>
</evidence>
<dbReference type="Proteomes" id="UP001410394">
    <property type="component" value="Unassembled WGS sequence"/>
</dbReference>
<dbReference type="InterPro" id="IPR032831">
    <property type="entry name" value="LptM_cons"/>
</dbReference>
<dbReference type="NCBIfam" id="NF047847">
    <property type="entry name" value="SS_mature_LptM"/>
    <property type="match status" value="1"/>
</dbReference>
<keyword evidence="3" id="KW-0472">Membrane</keyword>
<gene>
    <name evidence="7" type="ORF">ABDB84_00850</name>
</gene>
<accession>A0ABU9YTR2</accession>
<evidence type="ECO:0000256" key="2">
    <source>
        <dbReference type="ARBA" id="ARBA00022729"/>
    </source>
</evidence>
<evidence type="ECO:0000256" key="1">
    <source>
        <dbReference type="ARBA" id="ARBA00004459"/>
    </source>
</evidence>
<keyword evidence="6 7" id="KW-0449">Lipoprotein</keyword>
<keyword evidence="4" id="KW-0564">Palmitate</keyword>
<name>A0ABU9YTR2_9RHOO</name>
<evidence type="ECO:0000256" key="4">
    <source>
        <dbReference type="ARBA" id="ARBA00023139"/>
    </source>
</evidence>
<comment type="subcellular location">
    <subcellularLocation>
        <location evidence="1">Cell outer membrane</location>
        <topology evidence="1">Lipid-anchor</topology>
    </subcellularLocation>
</comment>
<keyword evidence="8" id="KW-1185">Reference proteome</keyword>
<organism evidence="7 8">
    <name type="scientific">Uliginosibacterium sediminicola</name>
    <dbReference type="NCBI Taxonomy" id="2024550"/>
    <lineage>
        <taxon>Bacteria</taxon>
        <taxon>Pseudomonadati</taxon>
        <taxon>Pseudomonadota</taxon>
        <taxon>Betaproteobacteria</taxon>
        <taxon>Rhodocyclales</taxon>
        <taxon>Zoogloeaceae</taxon>
        <taxon>Uliginosibacterium</taxon>
    </lineage>
</organism>
<comment type="caution">
    <text evidence="7">The sequence shown here is derived from an EMBL/GenBank/DDBJ whole genome shotgun (WGS) entry which is preliminary data.</text>
</comment>
<sequence length="62" mass="6588">MSEQLLANIRFYSNNDTSMRLILSICLLSLALSACGIKGALYLPAPDHNKPTGEPSAAKVAP</sequence>
<evidence type="ECO:0000313" key="7">
    <source>
        <dbReference type="EMBL" id="MEN3067002.1"/>
    </source>
</evidence>
<evidence type="ECO:0000313" key="8">
    <source>
        <dbReference type="Proteomes" id="UP001410394"/>
    </source>
</evidence>
<evidence type="ECO:0000256" key="6">
    <source>
        <dbReference type="ARBA" id="ARBA00023288"/>
    </source>
</evidence>
<protein>
    <submittedName>
        <fullName evidence="7">Lipoprotein</fullName>
    </submittedName>
</protein>
<proteinExistence type="predicted"/>
<dbReference type="EMBL" id="JBDIVE010000001">
    <property type="protein sequence ID" value="MEN3067002.1"/>
    <property type="molecule type" value="Genomic_DNA"/>
</dbReference>
<reference evidence="7 8" key="1">
    <citation type="journal article" date="2018" name="Int. J. Syst. Evol. Microbiol.">
        <title>Uliginosibacterium sediminicola sp. nov., isolated from freshwater sediment.</title>
        <authorList>
            <person name="Hwang W.M."/>
            <person name="Kim S.M."/>
            <person name="Kang K."/>
            <person name="Ahn T.Y."/>
        </authorList>
    </citation>
    <scope>NUCLEOTIDE SEQUENCE [LARGE SCALE GENOMIC DNA]</scope>
    <source>
        <strain evidence="7 8">M1-21</strain>
    </source>
</reference>